<protein>
    <submittedName>
        <fullName evidence="4">Benzoyl-CoA reductase/2-hydroxyglutaryl-CoA dehydratase subunit BcrC/BadD/HgdB</fullName>
    </submittedName>
</protein>
<dbReference type="AlphaFoldDB" id="A0A4R1QW75"/>
<keyword evidence="5" id="KW-1185">Reference proteome</keyword>
<keyword evidence="3" id="KW-0408">Iron</keyword>
<gene>
    <name evidence="4" type="ORF">EDD76_108158</name>
</gene>
<dbReference type="GO" id="GO:0051536">
    <property type="term" value="F:iron-sulfur cluster binding"/>
    <property type="evidence" value="ECO:0007669"/>
    <property type="project" value="UniProtKB-KW"/>
</dbReference>
<dbReference type="RefSeq" id="WP_132038531.1">
    <property type="nucleotide sequence ID" value="NZ_SLUO01000008.1"/>
</dbReference>
<dbReference type="InterPro" id="IPR010327">
    <property type="entry name" value="FldB/FldC_alpha/beta"/>
</dbReference>
<comment type="caution">
    <text evidence="4">The sequence shown here is derived from an EMBL/GenBank/DDBJ whole genome shotgun (WGS) entry which is preliminary data.</text>
</comment>
<comment type="cofactor">
    <cofactor evidence="1">
        <name>[4Fe-4S] cluster</name>
        <dbReference type="ChEBI" id="CHEBI:49883"/>
    </cofactor>
</comment>
<accession>A0A4R1QW75</accession>
<dbReference type="EMBL" id="SLUO01000008">
    <property type="protein sequence ID" value="TCL57623.1"/>
    <property type="molecule type" value="Genomic_DNA"/>
</dbReference>
<comment type="similarity">
    <text evidence="2">Belongs to the FldB/FldC dehydratase alpha/beta subunit family.</text>
</comment>
<dbReference type="Pfam" id="PF06050">
    <property type="entry name" value="HGD-D"/>
    <property type="match status" value="1"/>
</dbReference>
<organism evidence="4 5">
    <name type="scientific">Kineothrix alysoides</name>
    <dbReference type="NCBI Taxonomy" id="1469948"/>
    <lineage>
        <taxon>Bacteria</taxon>
        <taxon>Bacillati</taxon>
        <taxon>Bacillota</taxon>
        <taxon>Clostridia</taxon>
        <taxon>Lachnospirales</taxon>
        <taxon>Lachnospiraceae</taxon>
        <taxon>Kineothrix</taxon>
    </lineage>
</organism>
<dbReference type="GO" id="GO:0016836">
    <property type="term" value="F:hydro-lyase activity"/>
    <property type="evidence" value="ECO:0007669"/>
    <property type="project" value="UniProtKB-ARBA"/>
</dbReference>
<keyword evidence="3" id="KW-0479">Metal-binding</keyword>
<dbReference type="PANTHER" id="PTHR30548">
    <property type="entry name" value="2-HYDROXYGLUTARYL-COA DEHYDRATASE, D-COMPONENT-RELATED"/>
    <property type="match status" value="1"/>
</dbReference>
<proteinExistence type="inferred from homology"/>
<sequence length="344" mass="40153">MIRPDIHMAYMCGNAIPFEVFLSFGIKLTRIKGDGLVSYNSRCYFPTYMCSYAMSCLDIIIREEQKYDGFIFENKCHAMVALYEYLHEYMPNKKIFMINIPKINSLYSLEYYNIEELKLINFIRNEFNVIISDNILQEKRLEIKRITKYKKEIVDDIAKNSVPLSLRDIEVLDEFPGELHEIYDKELNSLEEKTKRKTENECYSPELLLSGIQITPLDIIQVINDYGGKVISYDNFETNDLKYIQQDDLGSSKYTNNQSNHESIICNWNSGWIKKFEDKLENYNVKGVIFSTIKFCPIQSYGVILLSEIAKKKKIPFLVINDSFSGSCSAQIHTRIQAFIECLE</sequence>
<evidence type="ECO:0000313" key="5">
    <source>
        <dbReference type="Proteomes" id="UP000295718"/>
    </source>
</evidence>
<evidence type="ECO:0000256" key="1">
    <source>
        <dbReference type="ARBA" id="ARBA00001966"/>
    </source>
</evidence>
<name>A0A4R1QW75_9FIRM</name>
<dbReference type="OrthoDB" id="355459at2"/>
<keyword evidence="3" id="KW-0411">Iron-sulfur</keyword>
<dbReference type="Gene3D" id="3.40.50.11890">
    <property type="match status" value="1"/>
</dbReference>
<reference evidence="4 5" key="1">
    <citation type="submission" date="2019-03" db="EMBL/GenBank/DDBJ databases">
        <title>Genomic Encyclopedia of Type Strains, Phase IV (KMG-IV): sequencing the most valuable type-strain genomes for metagenomic binning, comparative biology and taxonomic classification.</title>
        <authorList>
            <person name="Goeker M."/>
        </authorList>
    </citation>
    <scope>NUCLEOTIDE SEQUENCE [LARGE SCALE GENOMIC DNA]</scope>
    <source>
        <strain evidence="4 5">DSM 100556</strain>
    </source>
</reference>
<dbReference type="PANTHER" id="PTHR30548:SF1">
    <property type="entry name" value="DEHYDRATASE SUBUNIT MJ0007-RELATED"/>
    <property type="match status" value="1"/>
</dbReference>
<dbReference type="STRING" id="1469948.GCA_000732725_03844"/>
<evidence type="ECO:0000256" key="2">
    <source>
        <dbReference type="ARBA" id="ARBA00005806"/>
    </source>
</evidence>
<dbReference type="Gene3D" id="3.40.50.11900">
    <property type="match status" value="1"/>
</dbReference>
<evidence type="ECO:0000256" key="3">
    <source>
        <dbReference type="ARBA" id="ARBA00023014"/>
    </source>
</evidence>
<evidence type="ECO:0000313" key="4">
    <source>
        <dbReference type="EMBL" id="TCL57623.1"/>
    </source>
</evidence>
<dbReference type="Proteomes" id="UP000295718">
    <property type="component" value="Unassembled WGS sequence"/>
</dbReference>